<feature type="compositionally biased region" description="Basic and acidic residues" evidence="1">
    <location>
        <begin position="107"/>
        <end position="117"/>
    </location>
</feature>
<comment type="caution">
    <text evidence="2">The sequence shown here is derived from an EMBL/GenBank/DDBJ whole genome shotgun (WGS) entry which is preliminary data.</text>
</comment>
<proteinExistence type="predicted"/>
<accession>A0A928Z9J8</accession>
<feature type="region of interest" description="Disordered" evidence="1">
    <location>
        <begin position="102"/>
        <end position="149"/>
    </location>
</feature>
<feature type="compositionally biased region" description="Polar residues" evidence="1">
    <location>
        <begin position="140"/>
        <end position="149"/>
    </location>
</feature>
<keyword evidence="3" id="KW-1185">Reference proteome</keyword>
<dbReference type="RefSeq" id="WP_264321077.1">
    <property type="nucleotide sequence ID" value="NZ_JADEXN010000123.1"/>
</dbReference>
<dbReference type="Proteomes" id="UP000621799">
    <property type="component" value="Unassembled WGS sequence"/>
</dbReference>
<gene>
    <name evidence="2" type="ORF">IQ235_08620</name>
</gene>
<dbReference type="EMBL" id="JADEXN010000123">
    <property type="protein sequence ID" value="MBE9040841.1"/>
    <property type="molecule type" value="Genomic_DNA"/>
</dbReference>
<reference evidence="2" key="1">
    <citation type="submission" date="2020-10" db="EMBL/GenBank/DDBJ databases">
        <authorList>
            <person name="Castelo-Branco R."/>
            <person name="Eusebio N."/>
            <person name="Adriana R."/>
            <person name="Vieira A."/>
            <person name="Brugerolle De Fraissinette N."/>
            <person name="Rezende De Castro R."/>
            <person name="Schneider M.P."/>
            <person name="Vasconcelos V."/>
            <person name="Leao P.N."/>
        </authorList>
    </citation>
    <scope>NUCLEOTIDE SEQUENCE</scope>
    <source>
        <strain evidence="2">LEGE 11467</strain>
    </source>
</reference>
<name>A0A928Z9J8_9CYAN</name>
<sequence length="299" mass="33372">MSGSLERIDRDVAALEEAISTIASEFGRAYTNYLGALGQATRQQLVLACFHLCTQGYPESFLKLTFHQREQLQEEIRKLASSGQQQLEEMISPDGLAVRYQEPHSYSQKEAEDRGDCDTASESDSEVVEEETDTSHESLGSASETILPESQTIAPEQLVNWQKRVEIAIGQILQTLSNQANRLLQTSGVLPNQLPAPVSDDAKAEAIDSVSSPPNLLNLVVESENTKKRGGKPKITEIVAIYLRLTEIEFGEANVSAWRTQIRQLSQRLNALGQQYYQKRQEQVVAQAESAWRSSWFED</sequence>
<evidence type="ECO:0000313" key="2">
    <source>
        <dbReference type="EMBL" id="MBE9040841.1"/>
    </source>
</evidence>
<protein>
    <submittedName>
        <fullName evidence="2">Uncharacterized protein</fullName>
    </submittedName>
</protein>
<evidence type="ECO:0000313" key="3">
    <source>
        <dbReference type="Proteomes" id="UP000621799"/>
    </source>
</evidence>
<organism evidence="2 3">
    <name type="scientific">Zarconia navalis LEGE 11467</name>
    <dbReference type="NCBI Taxonomy" id="1828826"/>
    <lineage>
        <taxon>Bacteria</taxon>
        <taxon>Bacillati</taxon>
        <taxon>Cyanobacteriota</taxon>
        <taxon>Cyanophyceae</taxon>
        <taxon>Oscillatoriophycideae</taxon>
        <taxon>Oscillatoriales</taxon>
        <taxon>Oscillatoriales incertae sedis</taxon>
        <taxon>Zarconia</taxon>
        <taxon>Zarconia navalis</taxon>
    </lineage>
</organism>
<evidence type="ECO:0000256" key="1">
    <source>
        <dbReference type="SAM" id="MobiDB-lite"/>
    </source>
</evidence>
<dbReference type="AlphaFoldDB" id="A0A928Z9J8"/>
<feature type="compositionally biased region" description="Acidic residues" evidence="1">
    <location>
        <begin position="118"/>
        <end position="132"/>
    </location>
</feature>